<dbReference type="KEGG" id="spar:SPRG_06437"/>
<reference evidence="1 2" key="1">
    <citation type="journal article" date="2013" name="PLoS Genet.">
        <title>Distinctive expansion of potential virulence genes in the genome of the oomycete fish pathogen Saprolegnia parasitica.</title>
        <authorList>
            <person name="Jiang R.H."/>
            <person name="de Bruijn I."/>
            <person name="Haas B.J."/>
            <person name="Belmonte R."/>
            <person name="Lobach L."/>
            <person name="Christie J."/>
            <person name="van den Ackerveken G."/>
            <person name="Bottin A."/>
            <person name="Bulone V."/>
            <person name="Diaz-Moreno S.M."/>
            <person name="Dumas B."/>
            <person name="Fan L."/>
            <person name="Gaulin E."/>
            <person name="Govers F."/>
            <person name="Grenville-Briggs L.J."/>
            <person name="Horner N.R."/>
            <person name="Levin J.Z."/>
            <person name="Mammella M."/>
            <person name="Meijer H.J."/>
            <person name="Morris P."/>
            <person name="Nusbaum C."/>
            <person name="Oome S."/>
            <person name="Phillips A.J."/>
            <person name="van Rooyen D."/>
            <person name="Rzeszutek E."/>
            <person name="Saraiva M."/>
            <person name="Secombes C.J."/>
            <person name="Seidl M.F."/>
            <person name="Snel B."/>
            <person name="Stassen J.H."/>
            <person name="Sykes S."/>
            <person name="Tripathy S."/>
            <person name="van den Berg H."/>
            <person name="Vega-Arreguin J.C."/>
            <person name="Wawra S."/>
            <person name="Young S.K."/>
            <person name="Zeng Q."/>
            <person name="Dieguez-Uribeondo J."/>
            <person name="Russ C."/>
            <person name="Tyler B.M."/>
            <person name="van West P."/>
        </authorList>
    </citation>
    <scope>NUCLEOTIDE SEQUENCE [LARGE SCALE GENOMIC DNA]</scope>
    <source>
        <strain evidence="1 2">CBS 223.65</strain>
    </source>
</reference>
<gene>
    <name evidence="1" type="ORF">SPRG_06437</name>
</gene>
<protein>
    <submittedName>
        <fullName evidence="1">Uncharacterized protein</fullName>
    </submittedName>
</protein>
<name>A0A067CPW9_SAPPC</name>
<sequence length="105" mass="12068">MTFCSSVILGQPEIAAIVFGYQDGLYEDSFRQTFAPNDVWSDDFGHIRPRLYALHENELDARLPLHDRLEIAEPLLDTIYLLDNISFLLDTLALPGRRHKTTLHI</sequence>
<dbReference type="VEuPathDB" id="FungiDB:SPRG_06437"/>
<organism evidence="1 2">
    <name type="scientific">Saprolegnia parasitica (strain CBS 223.65)</name>
    <dbReference type="NCBI Taxonomy" id="695850"/>
    <lineage>
        <taxon>Eukaryota</taxon>
        <taxon>Sar</taxon>
        <taxon>Stramenopiles</taxon>
        <taxon>Oomycota</taxon>
        <taxon>Saprolegniomycetes</taxon>
        <taxon>Saprolegniales</taxon>
        <taxon>Saprolegniaceae</taxon>
        <taxon>Saprolegnia</taxon>
    </lineage>
</organism>
<evidence type="ECO:0000313" key="1">
    <source>
        <dbReference type="EMBL" id="KDO28581.1"/>
    </source>
</evidence>
<accession>A0A067CPW9</accession>
<dbReference type="EMBL" id="KK583210">
    <property type="protein sequence ID" value="KDO28581.1"/>
    <property type="molecule type" value="Genomic_DNA"/>
</dbReference>
<dbReference type="GeneID" id="24128785"/>
<dbReference type="AlphaFoldDB" id="A0A067CPW9"/>
<dbReference type="RefSeq" id="XP_012200644.1">
    <property type="nucleotide sequence ID" value="XM_012345254.1"/>
</dbReference>
<dbReference type="Proteomes" id="UP000030745">
    <property type="component" value="Unassembled WGS sequence"/>
</dbReference>
<evidence type="ECO:0000313" key="2">
    <source>
        <dbReference type="Proteomes" id="UP000030745"/>
    </source>
</evidence>
<keyword evidence="2" id="KW-1185">Reference proteome</keyword>
<proteinExistence type="predicted"/>